<feature type="domain" description="N-acetyltransferase" evidence="1">
    <location>
        <begin position="1"/>
        <end position="152"/>
    </location>
</feature>
<accession>A0A643F5Y9</accession>
<dbReference type="SUPFAM" id="SSF55729">
    <property type="entry name" value="Acyl-CoA N-acyltransferases (Nat)"/>
    <property type="match status" value="1"/>
</dbReference>
<reference evidence="2" key="1">
    <citation type="submission" date="2019-09" db="EMBL/GenBank/DDBJ databases">
        <title>Draft genome sequences of 48 bacterial type strains from the CCUG.</title>
        <authorList>
            <person name="Tunovic T."/>
            <person name="Pineiro-Iglesias B."/>
            <person name="Unosson C."/>
            <person name="Inganas E."/>
            <person name="Ohlen M."/>
            <person name="Cardew S."/>
            <person name="Jensie-Markopoulos S."/>
            <person name="Salva-Serra F."/>
            <person name="Jaen-Luchoro D."/>
            <person name="Karlsson R."/>
            <person name="Svensson-Stadler L."/>
            <person name="Chun J."/>
            <person name="Moore E."/>
        </authorList>
    </citation>
    <scope>NUCLEOTIDE SEQUENCE</scope>
    <source>
        <strain evidence="2">CCUG 50899</strain>
    </source>
</reference>
<dbReference type="PROSITE" id="PS51186">
    <property type="entry name" value="GNAT"/>
    <property type="match status" value="1"/>
</dbReference>
<keyword evidence="2" id="KW-0808">Transferase</keyword>
<dbReference type="InterPro" id="IPR000182">
    <property type="entry name" value="GNAT_dom"/>
</dbReference>
<dbReference type="Gene3D" id="3.40.630.30">
    <property type="match status" value="1"/>
</dbReference>
<name>A0A643F5Y9_9HYPH</name>
<evidence type="ECO:0000313" key="2">
    <source>
        <dbReference type="EMBL" id="KAB0573725.1"/>
    </source>
</evidence>
<organism evidence="2">
    <name type="scientific">Brucella pituitosa</name>
    <dbReference type="NCBI Taxonomy" id="571256"/>
    <lineage>
        <taxon>Bacteria</taxon>
        <taxon>Pseudomonadati</taxon>
        <taxon>Pseudomonadota</taxon>
        <taxon>Alphaproteobacteria</taxon>
        <taxon>Hyphomicrobiales</taxon>
        <taxon>Brucellaceae</taxon>
        <taxon>Brucella/Ochrobactrum group</taxon>
        <taxon>Brucella</taxon>
    </lineage>
</organism>
<dbReference type="RefSeq" id="WP_128092965.1">
    <property type="nucleotide sequence ID" value="NZ_JBHEEN010000001.1"/>
</dbReference>
<dbReference type="Pfam" id="PF00583">
    <property type="entry name" value="Acetyltransf_1"/>
    <property type="match status" value="1"/>
</dbReference>
<proteinExistence type="predicted"/>
<dbReference type="InterPro" id="IPR016181">
    <property type="entry name" value="Acyl_CoA_acyltransferase"/>
</dbReference>
<comment type="caution">
    <text evidence="2">The sequence shown here is derived from an EMBL/GenBank/DDBJ whole genome shotgun (WGS) entry which is preliminary data.</text>
</comment>
<dbReference type="EMBL" id="VZPE01000001">
    <property type="protein sequence ID" value="KAB0573725.1"/>
    <property type="molecule type" value="Genomic_DNA"/>
</dbReference>
<sequence length="153" mass="16853">MEIRPVKIDDADDMSKVLKEIIDATGRKRQYDRDHVIELYIADPNRIECYVAVIEGEVLGFQSLKHATEGNSYGVAVGWGIIGTHVSPRAARKGVGSALFAATHQAAKGARITDIDASIGDDNDMGLAYYEAMGFRTYRTSPGRICKQYKVEN</sequence>
<gene>
    <name evidence="2" type="ORF">F7Q93_04390</name>
</gene>
<evidence type="ECO:0000259" key="1">
    <source>
        <dbReference type="PROSITE" id="PS51186"/>
    </source>
</evidence>
<dbReference type="CDD" id="cd04301">
    <property type="entry name" value="NAT_SF"/>
    <property type="match status" value="1"/>
</dbReference>
<protein>
    <submittedName>
        <fullName evidence="2">GNAT family N-acetyltransferase</fullName>
    </submittedName>
</protein>
<dbReference type="AlphaFoldDB" id="A0A643F5Y9"/>
<dbReference type="GO" id="GO:0016747">
    <property type="term" value="F:acyltransferase activity, transferring groups other than amino-acyl groups"/>
    <property type="evidence" value="ECO:0007669"/>
    <property type="project" value="InterPro"/>
</dbReference>